<evidence type="ECO:0000256" key="2">
    <source>
        <dbReference type="SAM" id="MobiDB-lite"/>
    </source>
</evidence>
<dbReference type="SMART" id="SM00327">
    <property type="entry name" value="VWA"/>
    <property type="match status" value="1"/>
</dbReference>
<evidence type="ECO:0000256" key="1">
    <source>
        <dbReference type="ARBA" id="ARBA00005799"/>
    </source>
</evidence>
<dbReference type="PROSITE" id="PS50234">
    <property type="entry name" value="VWFA"/>
    <property type="match status" value="1"/>
</dbReference>
<dbReference type="Gene3D" id="1.10.8.80">
    <property type="entry name" value="Magnesium chelatase subunit I, C-Terminal domain"/>
    <property type="match status" value="1"/>
</dbReference>
<dbReference type="InterPro" id="IPR002035">
    <property type="entry name" value="VWF_A"/>
</dbReference>
<dbReference type="Gene3D" id="3.40.50.300">
    <property type="entry name" value="P-loop containing nucleotide triphosphate hydrolases"/>
    <property type="match status" value="1"/>
</dbReference>
<organism evidence="4 5">
    <name type="scientific">Dyadobacter beijingensis</name>
    <dbReference type="NCBI Taxonomy" id="365489"/>
    <lineage>
        <taxon>Bacteria</taxon>
        <taxon>Pseudomonadati</taxon>
        <taxon>Bacteroidota</taxon>
        <taxon>Cytophagia</taxon>
        <taxon>Cytophagales</taxon>
        <taxon>Spirosomataceae</taxon>
        <taxon>Dyadobacter</taxon>
    </lineage>
</organism>
<dbReference type="CDD" id="cd01451">
    <property type="entry name" value="vWA_Magnesium_chelatase"/>
    <property type="match status" value="1"/>
</dbReference>
<dbReference type="SUPFAM" id="SSF52540">
    <property type="entry name" value="P-loop containing nucleoside triphosphate hydrolases"/>
    <property type="match status" value="1"/>
</dbReference>
<name>A0ABQ2HLC6_9BACT</name>
<protein>
    <submittedName>
        <fullName evidence="4">Magnesium chelatase</fullName>
    </submittedName>
</protein>
<dbReference type="Pfam" id="PF13519">
    <property type="entry name" value="VWA_2"/>
    <property type="match status" value="1"/>
</dbReference>
<comment type="similarity">
    <text evidence="1">Belongs to the Mg-chelatase subunits D/I family.</text>
</comment>
<evidence type="ECO:0000313" key="5">
    <source>
        <dbReference type="Proteomes" id="UP000632339"/>
    </source>
</evidence>
<feature type="region of interest" description="Disordered" evidence="2">
    <location>
        <begin position="284"/>
        <end position="354"/>
    </location>
</feature>
<dbReference type="InterPro" id="IPR052989">
    <property type="entry name" value="Mg-chelatase_DI-like"/>
</dbReference>
<dbReference type="PANTHER" id="PTHR35023">
    <property type="entry name" value="CHELATASE-RELATED"/>
    <property type="match status" value="1"/>
</dbReference>
<evidence type="ECO:0000313" key="4">
    <source>
        <dbReference type="EMBL" id="GGM83681.1"/>
    </source>
</evidence>
<feature type="compositionally biased region" description="Basic and acidic residues" evidence="2">
    <location>
        <begin position="332"/>
        <end position="354"/>
    </location>
</feature>
<proteinExistence type="inferred from homology"/>
<keyword evidence="5" id="KW-1185">Reference proteome</keyword>
<dbReference type="SUPFAM" id="SSF53300">
    <property type="entry name" value="vWA-like"/>
    <property type="match status" value="1"/>
</dbReference>
<dbReference type="EMBL" id="BMLI01000001">
    <property type="protein sequence ID" value="GGM83681.1"/>
    <property type="molecule type" value="Genomic_DNA"/>
</dbReference>
<dbReference type="Pfam" id="PF17863">
    <property type="entry name" value="AAA_lid_2"/>
    <property type="match status" value="1"/>
</dbReference>
<reference evidence="5" key="1">
    <citation type="journal article" date="2019" name="Int. J. Syst. Evol. Microbiol.">
        <title>The Global Catalogue of Microorganisms (GCM) 10K type strain sequencing project: providing services to taxonomists for standard genome sequencing and annotation.</title>
        <authorList>
            <consortium name="The Broad Institute Genomics Platform"/>
            <consortium name="The Broad Institute Genome Sequencing Center for Infectious Disease"/>
            <person name="Wu L."/>
            <person name="Ma J."/>
        </authorList>
    </citation>
    <scope>NUCLEOTIDE SEQUENCE [LARGE SCALE GENOMIC DNA]</scope>
    <source>
        <strain evidence="5">CGMCC 1.6375</strain>
    </source>
</reference>
<comment type="caution">
    <text evidence="4">The sequence shown here is derived from an EMBL/GenBank/DDBJ whole genome shotgun (WGS) entry which is preliminary data.</text>
</comment>
<dbReference type="InterPro" id="IPR011704">
    <property type="entry name" value="ATPase_dyneun-rel_AAA"/>
</dbReference>
<dbReference type="PANTHER" id="PTHR35023:SF1">
    <property type="entry name" value="MG-PROTOPORPHYRIN IX CHELATASE"/>
    <property type="match status" value="1"/>
</dbReference>
<dbReference type="InterPro" id="IPR027417">
    <property type="entry name" value="P-loop_NTPase"/>
</dbReference>
<dbReference type="Pfam" id="PF07728">
    <property type="entry name" value="AAA_5"/>
    <property type="match status" value="1"/>
</dbReference>
<dbReference type="PROSITE" id="PS00676">
    <property type="entry name" value="SIGMA54_INTERACT_2"/>
    <property type="match status" value="1"/>
</dbReference>
<gene>
    <name evidence="4" type="ORF">GCM10010967_14360</name>
</gene>
<dbReference type="InterPro" id="IPR041628">
    <property type="entry name" value="ChlI/MoxR_AAA_lid"/>
</dbReference>
<dbReference type="InterPro" id="IPR036465">
    <property type="entry name" value="vWFA_dom_sf"/>
</dbReference>
<sequence>MTSYPFAAIVGQEKLKKALLLCAINPGIGGVLIKGEKGTAKTTAVRGLASVMPHPESADEPVPFVDLPLGASEDRVLGSLDIEAILANKTKKLLPGLLAGAHEGILYIDEVNLLADHLVDVLLDVSVSGVNTVQREGLSVSHPARFVLIGTMNPEEGNLRPQFLDRFGLMVEVGAQATVDERTEVVRRRIAFERDSKAFEKQWDNGQEAIRMQIARARKLLPGVQMPDGLLKMISQLCIEWGVSSLRADIFMYKTAITIAALNSRDRVSPDDVREAAELVLMHRRGRNALPPSPGSLPESPHSDKDKLNGGGDHAKPTMRDDASASEPDMNGDDRNADGSPDDSKGECGEGNCSDKQEEYVAGVYSGMVVPELLPDRFVERPELTVGTGSKAKQTIKGFQVRAVKTDVITDLAVNETILHAIVRNPEQPSVVRGDLHQKIRNGKAGHLILFVVDASGSMAAGQRMEAVKGSVMSLLEDAYQKRNSVGVIAFRGVEANVLLEPTRNIDLAQQALEKLPTGGRTPLPHALQLAGKVLGSHPETAHMQPLLVLLSDGKANVPLPGGNGDAWGQSLRLASEIPYPALVLDTESGYIRYGKARELANALRAEYVSLHELSANGLTETILDRIVI</sequence>
<dbReference type="InterPro" id="IPR041702">
    <property type="entry name" value="BchD/ChlD_VWA"/>
</dbReference>
<dbReference type="InterPro" id="IPR025943">
    <property type="entry name" value="Sigma_54_int_dom_ATP-bd_2"/>
</dbReference>
<dbReference type="Proteomes" id="UP000632339">
    <property type="component" value="Unassembled WGS sequence"/>
</dbReference>
<dbReference type="RefSeq" id="WP_019945664.1">
    <property type="nucleotide sequence ID" value="NZ_BMLI01000001.1"/>
</dbReference>
<evidence type="ECO:0000259" key="3">
    <source>
        <dbReference type="PROSITE" id="PS50234"/>
    </source>
</evidence>
<dbReference type="CDD" id="cd00009">
    <property type="entry name" value="AAA"/>
    <property type="match status" value="1"/>
</dbReference>
<accession>A0ABQ2HLC6</accession>
<feature type="compositionally biased region" description="Basic and acidic residues" evidence="2">
    <location>
        <begin position="301"/>
        <end position="323"/>
    </location>
</feature>
<feature type="domain" description="VWFA" evidence="3">
    <location>
        <begin position="448"/>
        <end position="627"/>
    </location>
</feature>
<dbReference type="Gene3D" id="3.40.50.410">
    <property type="entry name" value="von Willebrand factor, type A domain"/>
    <property type="match status" value="1"/>
</dbReference>